<comment type="similarity">
    <text evidence="1 5">Belongs to the MreC family.</text>
</comment>
<dbReference type="OrthoDB" id="8478127at2"/>
<proteinExistence type="inferred from homology"/>
<evidence type="ECO:0000256" key="1">
    <source>
        <dbReference type="ARBA" id="ARBA00009369"/>
    </source>
</evidence>
<comment type="function">
    <text evidence="5">Involved in formation and maintenance of cell shape.</text>
</comment>
<feature type="transmembrane region" description="Helical" evidence="7">
    <location>
        <begin position="12"/>
        <end position="31"/>
    </location>
</feature>
<accession>A0A4Y6VAH6</accession>
<dbReference type="GO" id="GO:0008360">
    <property type="term" value="P:regulation of cell shape"/>
    <property type="evidence" value="ECO:0007669"/>
    <property type="project" value="UniProtKB-KW"/>
</dbReference>
<keyword evidence="10" id="KW-1185">Reference proteome</keyword>
<evidence type="ECO:0000256" key="3">
    <source>
        <dbReference type="ARBA" id="ARBA00022960"/>
    </source>
</evidence>
<evidence type="ECO:0000259" key="8">
    <source>
        <dbReference type="Pfam" id="PF04085"/>
    </source>
</evidence>
<dbReference type="RefSeq" id="WP_141493204.1">
    <property type="nucleotide sequence ID" value="NZ_CP032485.1"/>
</dbReference>
<dbReference type="Gene3D" id="2.40.10.350">
    <property type="entry name" value="Rod shape-determining protein MreC, domain 2"/>
    <property type="match status" value="1"/>
</dbReference>
<dbReference type="Pfam" id="PF04085">
    <property type="entry name" value="MreC"/>
    <property type="match status" value="1"/>
</dbReference>
<keyword evidence="7" id="KW-0472">Membrane</keyword>
<dbReference type="AlphaFoldDB" id="A0A4Y6VAH6"/>
<protein>
    <recommendedName>
        <fullName evidence="2 5">Cell shape-determining protein MreC</fullName>
    </recommendedName>
    <alternativeName>
        <fullName evidence="4 5">Cell shape protein MreC</fullName>
    </alternativeName>
</protein>
<feature type="region of interest" description="Disordered" evidence="6">
    <location>
        <begin position="289"/>
        <end position="313"/>
    </location>
</feature>
<evidence type="ECO:0000256" key="4">
    <source>
        <dbReference type="ARBA" id="ARBA00032089"/>
    </source>
</evidence>
<gene>
    <name evidence="9" type="primary">mreC</name>
    <name evidence="9" type="ORF">D5366_09190</name>
</gene>
<feature type="compositionally biased region" description="Low complexity" evidence="6">
    <location>
        <begin position="290"/>
        <end position="306"/>
    </location>
</feature>
<dbReference type="PIRSF" id="PIRSF038471">
    <property type="entry name" value="MreC"/>
    <property type="match status" value="1"/>
</dbReference>
<evidence type="ECO:0000256" key="5">
    <source>
        <dbReference type="PIRNR" id="PIRNR038471"/>
    </source>
</evidence>
<dbReference type="GO" id="GO:0005886">
    <property type="term" value="C:plasma membrane"/>
    <property type="evidence" value="ECO:0007669"/>
    <property type="project" value="TreeGrafter"/>
</dbReference>
<dbReference type="InterPro" id="IPR042177">
    <property type="entry name" value="Cell/Rod_1"/>
</dbReference>
<reference evidence="9 10" key="1">
    <citation type="submission" date="2018-09" db="EMBL/GenBank/DDBJ databases">
        <title>The complete genome sequence of Neokomagataea tanensis NBRC 106556(T).</title>
        <authorList>
            <person name="Chua K.-O."/>
            <person name="See-Too W.-S."/>
            <person name="Hong K.-W."/>
            <person name="Yin W.-F."/>
            <person name="Chan K.-G."/>
        </authorList>
    </citation>
    <scope>NUCLEOTIDE SEQUENCE [LARGE SCALE GENOMIC DNA]</scope>
    <source>
        <strain evidence="10">AH13 \ NBRC 106556</strain>
    </source>
</reference>
<dbReference type="Proteomes" id="UP000317214">
    <property type="component" value="Chromosome"/>
</dbReference>
<dbReference type="KEGG" id="ntn:D5366_09190"/>
<dbReference type="InterPro" id="IPR055342">
    <property type="entry name" value="MreC_beta-barrel_core"/>
</dbReference>
<dbReference type="InterPro" id="IPR042175">
    <property type="entry name" value="Cell/Rod_MreC_2"/>
</dbReference>
<evidence type="ECO:0000256" key="6">
    <source>
        <dbReference type="SAM" id="MobiDB-lite"/>
    </source>
</evidence>
<keyword evidence="3 5" id="KW-0133">Cell shape</keyword>
<sequence>MLSIHAKQVLSRATLPVFVMLAVGLIVIGWAKRSAVDEARLLAADLLAPAYHALVWPQIQVKHWVEDLHGATDLARECSRLREENRSLRHWYDVAVMLADENAQLKESLHWIPEPTPQYVTGRVTRDDGGLYARAVLLDVGNGHVVRAGDVALDATGLVGRVTEVGPHTVRVLQINDDASRIPVTLSMSRVDAIMVGDDGATPRLMYYPQNQHPIEGEHVQTRGQSTMPSGLPIGTVHYTAPNHPVVVPDADLSRLDIVRIFDYGGESLVAPDAPGRVKARVMDPKPMQSGGTTLFGLPFTLPTSTNAPANEH</sequence>
<dbReference type="PANTHER" id="PTHR34138">
    <property type="entry name" value="CELL SHAPE-DETERMINING PROTEIN MREC"/>
    <property type="match status" value="1"/>
</dbReference>
<dbReference type="InterPro" id="IPR007221">
    <property type="entry name" value="MreC"/>
</dbReference>
<dbReference type="Gene3D" id="2.40.10.340">
    <property type="entry name" value="Rod shape-determining protein MreC, domain 1"/>
    <property type="match status" value="1"/>
</dbReference>
<dbReference type="PANTHER" id="PTHR34138:SF1">
    <property type="entry name" value="CELL SHAPE-DETERMINING PROTEIN MREC"/>
    <property type="match status" value="1"/>
</dbReference>
<evidence type="ECO:0000313" key="10">
    <source>
        <dbReference type="Proteomes" id="UP000317214"/>
    </source>
</evidence>
<keyword evidence="7" id="KW-0812">Transmembrane</keyword>
<evidence type="ECO:0000256" key="7">
    <source>
        <dbReference type="SAM" id="Phobius"/>
    </source>
</evidence>
<dbReference type="EMBL" id="CP032485">
    <property type="protein sequence ID" value="QDH25355.1"/>
    <property type="molecule type" value="Genomic_DNA"/>
</dbReference>
<evidence type="ECO:0000313" key="9">
    <source>
        <dbReference type="EMBL" id="QDH25355.1"/>
    </source>
</evidence>
<name>A0A4Y6VAH6_9PROT</name>
<feature type="domain" description="Rod shape-determining protein MreC beta-barrel core" evidence="8">
    <location>
        <begin position="126"/>
        <end position="262"/>
    </location>
</feature>
<organism evidence="9 10">
    <name type="scientific">Neokomagataea tanensis</name>
    <dbReference type="NCBI Taxonomy" id="661191"/>
    <lineage>
        <taxon>Bacteria</taxon>
        <taxon>Pseudomonadati</taxon>
        <taxon>Pseudomonadota</taxon>
        <taxon>Alphaproteobacteria</taxon>
        <taxon>Acetobacterales</taxon>
        <taxon>Acetobacteraceae</taxon>
        <taxon>Neokomagataea</taxon>
    </lineage>
</organism>
<keyword evidence="7" id="KW-1133">Transmembrane helix</keyword>
<dbReference type="NCBIfam" id="NF010512">
    <property type="entry name" value="PRK13922.12-1"/>
    <property type="match status" value="1"/>
</dbReference>
<evidence type="ECO:0000256" key="2">
    <source>
        <dbReference type="ARBA" id="ARBA00013855"/>
    </source>
</evidence>